<dbReference type="InterPro" id="IPR042509">
    <property type="entry name" value="ZCCHC3"/>
</dbReference>
<dbReference type="Pfam" id="PF23058">
    <property type="entry name" value="RBD_ZCCHC3_2nd"/>
    <property type="match status" value="1"/>
</dbReference>
<dbReference type="Proteomes" id="UP000265160">
    <property type="component" value="Unplaced"/>
</dbReference>
<evidence type="ECO:0000313" key="4">
    <source>
        <dbReference type="Ensembl" id="ENSMZEP00005034614.1"/>
    </source>
</evidence>
<dbReference type="InterPro" id="IPR001878">
    <property type="entry name" value="Znf_CCHC"/>
</dbReference>
<feature type="compositionally biased region" description="Basic and acidic residues" evidence="2">
    <location>
        <begin position="257"/>
        <end position="274"/>
    </location>
</feature>
<dbReference type="GO" id="GO:0003690">
    <property type="term" value="F:double-stranded DNA binding"/>
    <property type="evidence" value="ECO:0007669"/>
    <property type="project" value="InterPro"/>
</dbReference>
<accession>A0A3P9DJR6</accession>
<feature type="compositionally biased region" description="Basic and acidic residues" evidence="2">
    <location>
        <begin position="285"/>
        <end position="316"/>
    </location>
</feature>
<dbReference type="Gene3D" id="4.10.60.10">
    <property type="entry name" value="Zinc finger, CCHC-type"/>
    <property type="match status" value="1"/>
</dbReference>
<feature type="compositionally biased region" description="Polar residues" evidence="2">
    <location>
        <begin position="372"/>
        <end position="386"/>
    </location>
</feature>
<feature type="domain" description="CCHC-type" evidence="3">
    <location>
        <begin position="191"/>
        <end position="206"/>
    </location>
</feature>
<proteinExistence type="predicted"/>
<dbReference type="Pfam" id="PF00098">
    <property type="entry name" value="zf-CCHC"/>
    <property type="match status" value="1"/>
</dbReference>
<dbReference type="GO" id="GO:0008270">
    <property type="term" value="F:zinc ion binding"/>
    <property type="evidence" value="ECO:0007669"/>
    <property type="project" value="UniProtKB-KW"/>
</dbReference>
<evidence type="ECO:0000259" key="3">
    <source>
        <dbReference type="PROSITE" id="PS50158"/>
    </source>
</evidence>
<dbReference type="PROSITE" id="PS50158">
    <property type="entry name" value="ZF_CCHC"/>
    <property type="match status" value="2"/>
</dbReference>
<dbReference type="PANTHER" id="PTHR22639">
    <property type="entry name" value="GAG-RELATED PROTEIN"/>
    <property type="match status" value="1"/>
</dbReference>
<feature type="compositionally biased region" description="Acidic residues" evidence="2">
    <location>
        <begin position="387"/>
        <end position="401"/>
    </location>
</feature>
<reference evidence="4" key="1">
    <citation type="submission" date="2025-08" db="UniProtKB">
        <authorList>
            <consortium name="Ensembl"/>
        </authorList>
    </citation>
    <scope>IDENTIFICATION</scope>
</reference>
<dbReference type="SMART" id="SM00343">
    <property type="entry name" value="ZnF_C2HC"/>
    <property type="match status" value="3"/>
</dbReference>
<evidence type="ECO:0000313" key="5">
    <source>
        <dbReference type="Proteomes" id="UP000265160"/>
    </source>
</evidence>
<name>A0A3P9DJR6_9CICH</name>
<keyword evidence="1" id="KW-0863">Zinc-finger</keyword>
<sequence>MAAASANFHERNAWTHGTRNTLRFELMEKEEDFHDRINFGRRILYEALKIQPEEIYCLQQSTASKHYDVTFCTGQYAEEVRRRCIGEEDEELRKYTVTPLYRNDYRILTVHMYNPWVTEETIKYFLGRYVTVLPGVRKIKDGLGLWTGKRQFRVKLKVDAATEDGYCHPPAVFSIGADRGFLVYAGQPQACRKCGSTGHNADKCEQMRCRSCGKIGHITRDCKEPRRCHLCDSDAHMARDCTKPRSYSEAAKVGIEVEHHREADIETDTGEKAQEVPPAAENQTNEEKAGSMEDGVEQRKEKGETICEQDAEKQGEDGQIWEVVAKPRRKTAKRRRKVSSGASSEETKMKSKEGREERTEEVGNEEGYVLRGTQTECMHTPTSDLTSDGDIEEEAESEEKSEDSFIKNLLAHVNMDS</sequence>
<dbReference type="AlphaFoldDB" id="A0A3P9DJR6"/>
<feature type="domain" description="CCHC-type" evidence="3">
    <location>
        <begin position="208"/>
        <end position="224"/>
    </location>
</feature>
<dbReference type="GeneTree" id="ENSGT00530000063983"/>
<feature type="compositionally biased region" description="Basic residues" evidence="2">
    <location>
        <begin position="326"/>
        <end position="338"/>
    </location>
</feature>
<reference evidence="4" key="2">
    <citation type="submission" date="2025-09" db="UniProtKB">
        <authorList>
            <consortium name="Ensembl"/>
        </authorList>
    </citation>
    <scope>IDENTIFICATION</scope>
</reference>
<protein>
    <recommendedName>
        <fullName evidence="3">CCHC-type domain-containing protein</fullName>
    </recommendedName>
</protein>
<dbReference type="GO" id="GO:0002218">
    <property type="term" value="P:activation of innate immune response"/>
    <property type="evidence" value="ECO:0007669"/>
    <property type="project" value="InterPro"/>
</dbReference>
<evidence type="ECO:0000256" key="2">
    <source>
        <dbReference type="SAM" id="MobiDB-lite"/>
    </source>
</evidence>
<evidence type="ECO:0000256" key="1">
    <source>
        <dbReference type="PROSITE-ProRule" id="PRU00047"/>
    </source>
</evidence>
<dbReference type="Pfam" id="PF23057">
    <property type="entry name" value="RBD_ZCCHC3_1st"/>
    <property type="match status" value="1"/>
</dbReference>
<dbReference type="Ensembl" id="ENSMZET00005035838.1">
    <property type="protein sequence ID" value="ENSMZEP00005034614.1"/>
    <property type="gene ID" value="ENSMZEG00005025868.1"/>
</dbReference>
<dbReference type="GO" id="GO:0003723">
    <property type="term" value="F:RNA binding"/>
    <property type="evidence" value="ECO:0007669"/>
    <property type="project" value="InterPro"/>
</dbReference>
<dbReference type="PANTHER" id="PTHR22639:SF3">
    <property type="entry name" value="ZINC FINGER CCHC DOMAIN-CONTAINING PROTEIN 3"/>
    <property type="match status" value="1"/>
</dbReference>
<dbReference type="InterPro" id="IPR057811">
    <property type="entry name" value="RBD_ZCCHC3_2nd"/>
</dbReference>
<dbReference type="InterPro" id="IPR036875">
    <property type="entry name" value="Znf_CCHC_sf"/>
</dbReference>
<keyword evidence="1" id="KW-0862">Zinc</keyword>
<keyword evidence="5" id="KW-1185">Reference proteome</keyword>
<keyword evidence="1" id="KW-0479">Metal-binding</keyword>
<feature type="compositionally biased region" description="Basic and acidic residues" evidence="2">
    <location>
        <begin position="345"/>
        <end position="361"/>
    </location>
</feature>
<feature type="region of interest" description="Disordered" evidence="2">
    <location>
        <begin position="257"/>
        <end position="405"/>
    </location>
</feature>
<organism evidence="4 5">
    <name type="scientific">Maylandia zebra</name>
    <name type="common">zebra mbuna</name>
    <dbReference type="NCBI Taxonomy" id="106582"/>
    <lineage>
        <taxon>Eukaryota</taxon>
        <taxon>Metazoa</taxon>
        <taxon>Chordata</taxon>
        <taxon>Craniata</taxon>
        <taxon>Vertebrata</taxon>
        <taxon>Euteleostomi</taxon>
        <taxon>Actinopterygii</taxon>
        <taxon>Neopterygii</taxon>
        <taxon>Teleostei</taxon>
        <taxon>Neoteleostei</taxon>
        <taxon>Acanthomorphata</taxon>
        <taxon>Ovalentaria</taxon>
        <taxon>Cichlomorphae</taxon>
        <taxon>Cichliformes</taxon>
        <taxon>Cichlidae</taxon>
        <taxon>African cichlids</taxon>
        <taxon>Pseudocrenilabrinae</taxon>
        <taxon>Haplochromini</taxon>
        <taxon>Maylandia</taxon>
        <taxon>Maylandia zebra complex</taxon>
    </lineage>
</organism>
<dbReference type="InterPro" id="IPR057810">
    <property type="entry name" value="RBD_ZCCHC3_1st"/>
</dbReference>
<dbReference type="SUPFAM" id="SSF57756">
    <property type="entry name" value="Retrovirus zinc finger-like domains"/>
    <property type="match status" value="1"/>
</dbReference>